<keyword evidence="5 6" id="KW-0482">Metalloprotease</keyword>
<dbReference type="PANTHER" id="PTHR11804">
    <property type="entry name" value="PROTEASE M3 THIMET OLIGOPEPTIDASE-RELATED"/>
    <property type="match status" value="1"/>
</dbReference>
<evidence type="ECO:0000256" key="1">
    <source>
        <dbReference type="ARBA" id="ARBA00022670"/>
    </source>
</evidence>
<name>A0A4P6JK89_KTERU</name>
<organism evidence="8 9">
    <name type="scientific">Ktedonosporobacter rubrisoli</name>
    <dbReference type="NCBI Taxonomy" id="2509675"/>
    <lineage>
        <taxon>Bacteria</taxon>
        <taxon>Bacillati</taxon>
        <taxon>Chloroflexota</taxon>
        <taxon>Ktedonobacteria</taxon>
        <taxon>Ktedonobacterales</taxon>
        <taxon>Ktedonosporobacteraceae</taxon>
        <taxon>Ktedonosporobacter</taxon>
    </lineage>
</organism>
<keyword evidence="1 6" id="KW-0645">Protease</keyword>
<evidence type="ECO:0000256" key="4">
    <source>
        <dbReference type="ARBA" id="ARBA00022833"/>
    </source>
</evidence>
<accession>A0A4P6JK89</accession>
<dbReference type="KEGG" id="kbs:EPA93_03165"/>
<reference evidence="8 9" key="1">
    <citation type="submission" date="2019-01" db="EMBL/GenBank/DDBJ databases">
        <title>Ktedonosporobacter rubrisoli SCAWS-G2.</title>
        <authorList>
            <person name="Huang Y."/>
            <person name="Yan B."/>
        </authorList>
    </citation>
    <scope>NUCLEOTIDE SEQUENCE [LARGE SCALE GENOMIC DNA]</scope>
    <source>
        <strain evidence="8 9">SCAWS-G2</strain>
    </source>
</reference>
<gene>
    <name evidence="8" type="ORF">EPA93_03165</name>
</gene>
<keyword evidence="3 6" id="KW-0378">Hydrolase</keyword>
<dbReference type="CDD" id="cd09606">
    <property type="entry name" value="M3B_PepF"/>
    <property type="match status" value="1"/>
</dbReference>
<evidence type="ECO:0000313" key="9">
    <source>
        <dbReference type="Proteomes" id="UP000290365"/>
    </source>
</evidence>
<protein>
    <submittedName>
        <fullName evidence="8">Peptidase M3</fullName>
    </submittedName>
</protein>
<dbReference type="GO" id="GO:0046872">
    <property type="term" value="F:metal ion binding"/>
    <property type="evidence" value="ECO:0007669"/>
    <property type="project" value="UniProtKB-UniRule"/>
</dbReference>
<dbReference type="InterPro" id="IPR045090">
    <property type="entry name" value="Pept_M3A_M3B"/>
</dbReference>
<comment type="cofactor">
    <cofactor evidence="6">
        <name>Zn(2+)</name>
        <dbReference type="ChEBI" id="CHEBI:29105"/>
    </cofactor>
    <text evidence="6">Binds 1 zinc ion.</text>
</comment>
<proteinExistence type="inferred from homology"/>
<keyword evidence="4 6" id="KW-0862">Zinc</keyword>
<dbReference type="AlphaFoldDB" id="A0A4P6JK89"/>
<dbReference type="RefSeq" id="WP_129885645.1">
    <property type="nucleotide sequence ID" value="NZ_CP035758.1"/>
</dbReference>
<evidence type="ECO:0000256" key="6">
    <source>
        <dbReference type="RuleBase" id="RU003435"/>
    </source>
</evidence>
<keyword evidence="9" id="KW-1185">Reference proteome</keyword>
<dbReference type="GO" id="GO:0006518">
    <property type="term" value="P:peptide metabolic process"/>
    <property type="evidence" value="ECO:0007669"/>
    <property type="project" value="TreeGrafter"/>
</dbReference>
<evidence type="ECO:0000313" key="8">
    <source>
        <dbReference type="EMBL" id="QBD75046.1"/>
    </source>
</evidence>
<dbReference type="Proteomes" id="UP000290365">
    <property type="component" value="Chromosome"/>
</dbReference>
<dbReference type="OrthoDB" id="9762795at2"/>
<dbReference type="EMBL" id="CP035758">
    <property type="protein sequence ID" value="QBD75046.1"/>
    <property type="molecule type" value="Genomic_DNA"/>
</dbReference>
<sequence>MFTPLPRTSEAFEQLSWSAIEPWYRELASATLTEETLQPWMNQWSHLSALVDETMSRHTLAVRQNISDVERKQRKQRFIDEIFASLQPYEQQIKERLLASGLIPPGFELPLRNLRAEASLYRQENQVLSQEDGALSDEYMQVFGSMKLIWEDQEVLLTSLSLSHPERARRERVWRAIEERRSLERDRFNALWVKQIRIRQLIASNAGYASYRDYRWQQLLRFDYTPAESKAFHALIERVLVPASNQIWEQRRKRLRVEQLRPWDVSMDGRTDGTLPPITDVDALLRQSSFLFQLIDPRLGKYFAILRQEQLLDLQKSPVKALGGYVQALEVKHRPFIFGQVGSAEHIVRTLFHEAGHAFHVFEMAALPFIHQRKLAAVPLEFAEVTSTSMEFIAAMYLDKAGLCSEREAALVRLLHLEKMLANYLPEFIIGDTFQHWVYEHPEEALDLQACCQKWAELNRRYQPIIDWSGLETELSYGWQRIPHFFCYPLYVIEYAFAALGAIQIWRNYLRDPQEAMEQYLHALSLGATKTVPELYTAAGATFTFDETALQEAIQLVTRTMADLETRI</sequence>
<comment type="similarity">
    <text evidence="6">Belongs to the peptidase M3 family.</text>
</comment>
<keyword evidence="2 6" id="KW-0479">Metal-binding</keyword>
<dbReference type="SUPFAM" id="SSF55486">
    <property type="entry name" value="Metalloproteases ('zincins'), catalytic domain"/>
    <property type="match status" value="1"/>
</dbReference>
<feature type="domain" description="Peptidase M3A/M3B catalytic" evidence="7">
    <location>
        <begin position="162"/>
        <end position="265"/>
    </location>
</feature>
<evidence type="ECO:0000256" key="2">
    <source>
        <dbReference type="ARBA" id="ARBA00022723"/>
    </source>
</evidence>
<dbReference type="Pfam" id="PF01432">
    <property type="entry name" value="Peptidase_M3"/>
    <property type="match status" value="2"/>
</dbReference>
<dbReference type="GO" id="GO:0004222">
    <property type="term" value="F:metalloendopeptidase activity"/>
    <property type="evidence" value="ECO:0007669"/>
    <property type="project" value="InterPro"/>
</dbReference>
<dbReference type="GO" id="GO:0006508">
    <property type="term" value="P:proteolysis"/>
    <property type="evidence" value="ECO:0007669"/>
    <property type="project" value="UniProtKB-KW"/>
</dbReference>
<dbReference type="InterPro" id="IPR001567">
    <property type="entry name" value="Pept_M3A_M3B_dom"/>
</dbReference>
<evidence type="ECO:0000259" key="7">
    <source>
        <dbReference type="Pfam" id="PF01432"/>
    </source>
</evidence>
<evidence type="ECO:0000256" key="3">
    <source>
        <dbReference type="ARBA" id="ARBA00022801"/>
    </source>
</evidence>
<evidence type="ECO:0000256" key="5">
    <source>
        <dbReference type="ARBA" id="ARBA00023049"/>
    </source>
</evidence>
<feature type="domain" description="Peptidase M3A/M3B catalytic" evidence="7">
    <location>
        <begin position="348"/>
        <end position="551"/>
    </location>
</feature>
<dbReference type="PANTHER" id="PTHR11804:SF48">
    <property type="entry name" value="PUTATIVE-RELATED"/>
    <property type="match status" value="1"/>
</dbReference>
<dbReference type="Gene3D" id="1.10.1370.30">
    <property type="match status" value="1"/>
</dbReference>